<evidence type="ECO:0000313" key="4">
    <source>
        <dbReference type="Proteomes" id="UP000030750"/>
    </source>
</evidence>
<reference evidence="3" key="1">
    <citation type="submission" date="2013-10" db="EMBL/GenBank/DDBJ databases">
        <title>Genomic analysis of the causative agents of coccidiosis in chickens.</title>
        <authorList>
            <person name="Reid A.J."/>
            <person name="Blake D."/>
            <person name="Billington K."/>
            <person name="Browne H."/>
            <person name="Dunn M."/>
            <person name="Hung S."/>
            <person name="Kawahara F."/>
            <person name="Miranda-Saavedra D."/>
            <person name="Mourier T."/>
            <person name="Nagra H."/>
            <person name="Otto T.D."/>
            <person name="Rawlings N."/>
            <person name="Sanchez A."/>
            <person name="Sanders M."/>
            <person name="Subramaniam C."/>
            <person name="Tay Y."/>
            <person name="Dear P."/>
            <person name="Doerig C."/>
            <person name="Gruber A."/>
            <person name="Parkinson J."/>
            <person name="Shirley M."/>
            <person name="Wan K.L."/>
            <person name="Berriman M."/>
            <person name="Tomley F."/>
            <person name="Pain A."/>
        </authorList>
    </citation>
    <scope>NUCLEOTIDE SEQUENCE [LARGE SCALE GENOMIC DNA]</scope>
    <source>
        <strain evidence="3">Houghton</strain>
    </source>
</reference>
<feature type="compositionally biased region" description="Low complexity" evidence="2">
    <location>
        <begin position="744"/>
        <end position="753"/>
    </location>
</feature>
<feature type="compositionally biased region" description="Basic and acidic residues" evidence="2">
    <location>
        <begin position="390"/>
        <end position="404"/>
    </location>
</feature>
<dbReference type="VEuPathDB" id="ToxoDB:EBH_0064770"/>
<dbReference type="EMBL" id="HG710316">
    <property type="protein sequence ID" value="CDJ46195.1"/>
    <property type="molecule type" value="Genomic_DNA"/>
</dbReference>
<dbReference type="Proteomes" id="UP000030750">
    <property type="component" value="Unassembled WGS sequence"/>
</dbReference>
<sequence length="886" mass="97029">MAAAAGKPKKELDLWAHVTRVVEQRSQLEKQKRERNMRKTTNETQPRSNNFYLRRNKKQPEVEIKVPMSIAHTSPADATTEAEKRIKTGAGKHSEGTNEQKNDTQRGKRAEKPLEFVPLVEASPVAPPSVANQTAAEAAPAGEEMKKTVPAKSVPHVHQEQFAVAEASCEGTETENIEKEEDRKTAVVPDRDADGYSAILSAIKMQYKRIAECFNGGLCCKCGANVHQETTARACTPHCNDYNSRDGQYEAYPTDTRTGEAAATVTTAAATATTATTAAATATTATGATTAAGAPVKPHGYLGKKPFVPRYIQGADGFYYRSDRPLPPPRVIDPVTKCFVIPPDSTPEYKKSPGPLLVEEPPKESSRPALSVILAQYEAQQAQIAQRINDSGRDGSKKSKEASRAKMPGEVTRQSLPGETNTDKATAHFAAAAATTAAAANAAKIKIANLAPAVKNSESYGGLWSHVAKVVQQRHQLDQQAQERRTKMTTNKGWHNAQFRSNQSYVGPNTTQLQVKPEVPMRWEYPLVDVKAVQEDEKKAEAKEQMEETTEEKKHIDQAASPLVVPFAECSPMAPPPVANQAAVEAAQAATRPKVEATAALETTHHLHLTPAENASGKRESDQKNRSDGRKSAEKEFSAAGNTKRCLEILTAIQMHHETIIKCYNAHLCRDCQPQVCESNESGKPLPHCNPTWGNSQDETSNMYTYIIYTLKKILFLCIHSKQGTYRQPYYYRNPAWRKGLDEQQTTQSSSTSGSHYNNAIWRGGHDESSGLGTNGMTTAAAAAAATATTPATAVATVEGAEAGARIQPLGCFEKMPFVKPSIQRGEDTKGRLLSSVSLLNDARPWFYVPSSVEERQKLIHELQELVQQVQQIKQLQQQQQRQQQH</sequence>
<name>U6LEH8_9EIME</name>
<feature type="region of interest" description="Disordered" evidence="2">
    <location>
        <begin position="23"/>
        <end position="59"/>
    </location>
</feature>
<dbReference type="OrthoDB" id="10686784at2759"/>
<organism evidence="3 4">
    <name type="scientific">Eimeria brunetti</name>
    <dbReference type="NCBI Taxonomy" id="51314"/>
    <lineage>
        <taxon>Eukaryota</taxon>
        <taxon>Sar</taxon>
        <taxon>Alveolata</taxon>
        <taxon>Apicomplexa</taxon>
        <taxon>Conoidasida</taxon>
        <taxon>Coccidia</taxon>
        <taxon>Eucoccidiorida</taxon>
        <taxon>Eimeriorina</taxon>
        <taxon>Eimeriidae</taxon>
        <taxon>Eimeria</taxon>
    </lineage>
</organism>
<feature type="compositionally biased region" description="Basic and acidic residues" evidence="2">
    <location>
        <begin position="23"/>
        <end position="34"/>
    </location>
</feature>
<feature type="region of interest" description="Disordered" evidence="2">
    <location>
        <begin position="604"/>
        <end position="637"/>
    </location>
</feature>
<evidence type="ECO:0000256" key="2">
    <source>
        <dbReference type="SAM" id="MobiDB-lite"/>
    </source>
</evidence>
<evidence type="ECO:0000313" key="3">
    <source>
        <dbReference type="EMBL" id="CDJ46195.1"/>
    </source>
</evidence>
<reference evidence="3" key="2">
    <citation type="submission" date="2013-10" db="EMBL/GenBank/DDBJ databases">
        <authorList>
            <person name="Aslett M."/>
        </authorList>
    </citation>
    <scope>NUCLEOTIDE SEQUENCE [LARGE SCALE GENOMIC DNA]</scope>
    <source>
        <strain evidence="3">Houghton</strain>
    </source>
</reference>
<feature type="region of interest" description="Disordered" evidence="2">
    <location>
        <begin position="536"/>
        <end position="557"/>
    </location>
</feature>
<keyword evidence="4" id="KW-1185">Reference proteome</keyword>
<feature type="compositionally biased region" description="Basic and acidic residues" evidence="2">
    <location>
        <begin position="616"/>
        <end position="637"/>
    </location>
</feature>
<feature type="region of interest" description="Disordered" evidence="2">
    <location>
        <begin position="88"/>
        <end position="109"/>
    </location>
</feature>
<feature type="compositionally biased region" description="Polar residues" evidence="2">
    <location>
        <begin position="42"/>
        <end position="51"/>
    </location>
</feature>
<protein>
    <submittedName>
        <fullName evidence="3">Uncharacterized protein</fullName>
    </submittedName>
</protein>
<gene>
    <name evidence="3" type="ORF">EBH_0064770</name>
</gene>
<dbReference type="AlphaFoldDB" id="U6LEH8"/>
<keyword evidence="1" id="KW-0175">Coiled coil</keyword>
<proteinExistence type="predicted"/>
<feature type="region of interest" description="Disordered" evidence="2">
    <location>
        <begin position="388"/>
        <end position="419"/>
    </location>
</feature>
<feature type="region of interest" description="Disordered" evidence="2">
    <location>
        <begin position="742"/>
        <end position="775"/>
    </location>
</feature>
<evidence type="ECO:0000256" key="1">
    <source>
        <dbReference type="SAM" id="Coils"/>
    </source>
</evidence>
<feature type="coiled-coil region" evidence="1">
    <location>
        <begin position="853"/>
        <end position="886"/>
    </location>
</feature>
<accession>U6LEH8</accession>